<reference evidence="1 2" key="1">
    <citation type="submission" date="2016-06" db="EMBL/GenBank/DDBJ databases">
        <title>Complete genome sequence of Streptomyces griseochromogenes ATCC 14511, the Blasticidin S producer.</title>
        <authorList>
            <person name="Wu L."/>
        </authorList>
    </citation>
    <scope>NUCLEOTIDE SEQUENCE [LARGE SCALE GENOMIC DNA]</scope>
    <source>
        <strain evidence="1 2">ATCC 14511</strain>
    </source>
</reference>
<evidence type="ECO:0000313" key="2">
    <source>
        <dbReference type="Proteomes" id="UP000092659"/>
    </source>
</evidence>
<proteinExistence type="predicted"/>
<dbReference type="KEGG" id="sgs:AVL59_25265"/>
<gene>
    <name evidence="1" type="ORF">AVL59_25265</name>
</gene>
<organism evidence="1 2">
    <name type="scientific">Streptomyces griseochromogenes</name>
    <dbReference type="NCBI Taxonomy" id="68214"/>
    <lineage>
        <taxon>Bacteria</taxon>
        <taxon>Bacillati</taxon>
        <taxon>Actinomycetota</taxon>
        <taxon>Actinomycetes</taxon>
        <taxon>Kitasatosporales</taxon>
        <taxon>Streptomycetaceae</taxon>
        <taxon>Streptomyces</taxon>
    </lineage>
</organism>
<dbReference type="OrthoDB" id="4160340at2"/>
<accession>A0A1B1B0R9</accession>
<name>A0A1B1B0R9_9ACTN</name>
<dbReference type="AlphaFoldDB" id="A0A1B1B0R9"/>
<sequence length="214" mass="23662">MISRAGYHRCMRAWGEAVWAGRRLETFLRGVARRAPARDEPQPWWMPRRMLTVVSVDVDGTAGAGAIWMVWRPKSPRACEHIALLEWSGEQWRDVGGGSGPADDPVNVDVLDVSNGGGALSLTRSLDLPHSITMAPWIGCAKVRLGRDVGHVLIGARRIEAPAQRRLIAVWTSPYTSRAVRPVIVALGRDGVELSRLGPHDSLDTHTWARLREE</sequence>
<dbReference type="Proteomes" id="UP000092659">
    <property type="component" value="Chromosome"/>
</dbReference>
<dbReference type="EMBL" id="CP016279">
    <property type="protein sequence ID" value="ANP52404.1"/>
    <property type="molecule type" value="Genomic_DNA"/>
</dbReference>
<protein>
    <submittedName>
        <fullName evidence="1">Uncharacterized protein</fullName>
    </submittedName>
</protein>
<evidence type="ECO:0000313" key="1">
    <source>
        <dbReference type="EMBL" id="ANP52404.1"/>
    </source>
</evidence>